<dbReference type="SUPFAM" id="SSF53474">
    <property type="entry name" value="alpha/beta-Hydrolases"/>
    <property type="match status" value="1"/>
</dbReference>
<dbReference type="PRINTS" id="PR00111">
    <property type="entry name" value="ABHYDROLASE"/>
</dbReference>
<dbReference type="Gene3D" id="3.40.50.1820">
    <property type="entry name" value="alpha/beta hydrolase"/>
    <property type="match status" value="1"/>
</dbReference>
<evidence type="ECO:0000313" key="3">
    <source>
        <dbReference type="Proteomes" id="UP001412067"/>
    </source>
</evidence>
<dbReference type="PANTHER" id="PTHR11614">
    <property type="entry name" value="PHOSPHOLIPASE-RELATED"/>
    <property type="match status" value="1"/>
</dbReference>
<dbReference type="InterPro" id="IPR022742">
    <property type="entry name" value="Hydrolase_4"/>
</dbReference>
<organism evidence="2 3">
    <name type="scientific">Platanthera guangdongensis</name>
    <dbReference type="NCBI Taxonomy" id="2320717"/>
    <lineage>
        <taxon>Eukaryota</taxon>
        <taxon>Viridiplantae</taxon>
        <taxon>Streptophyta</taxon>
        <taxon>Embryophyta</taxon>
        <taxon>Tracheophyta</taxon>
        <taxon>Spermatophyta</taxon>
        <taxon>Magnoliopsida</taxon>
        <taxon>Liliopsida</taxon>
        <taxon>Asparagales</taxon>
        <taxon>Orchidaceae</taxon>
        <taxon>Orchidoideae</taxon>
        <taxon>Orchideae</taxon>
        <taxon>Orchidinae</taxon>
        <taxon>Platanthera</taxon>
    </lineage>
</organism>
<dbReference type="EMBL" id="JBBWWR010000012">
    <property type="protein sequence ID" value="KAK8959036.1"/>
    <property type="molecule type" value="Genomic_DNA"/>
</dbReference>
<sequence length="377" mass="42219">MAICIKSTNHFISHHTRTALPRTSRTPAVVRISAARRAISGVSEELSELALQSLDTAAARRRVRAAYLEVQRRLDHFLFKTAPSGIQMEERYERNSKGMEIFWKSWLPKVGVPTKASLFFCHGYGDTCTFFFEGIAKKIAAAGYGVYAMDLPGFGLSDGLHGYISNFNEMVEHVIEQYSHIRERREVTGLQHFILGQSMGGAVALKVHLRQPQEWDGVLLVAPMCKIAEEVTPSATILSALSFLSYILPEAKLFPQKDLGNLAFRDPEKRKVAEYNVISYADQMRLRTAVELIKATREIESKLEKVSCPLLILHGATDKVTDPNVSKFLFDQASTADKTLRLYEGGYHAILEGEPDERISNVIDDIISWLDSRVSAP</sequence>
<evidence type="ECO:0000259" key="1">
    <source>
        <dbReference type="Pfam" id="PF12146"/>
    </source>
</evidence>
<dbReference type="InterPro" id="IPR000073">
    <property type="entry name" value="AB_hydrolase_1"/>
</dbReference>
<accession>A0ABR2M511</accession>
<dbReference type="InterPro" id="IPR029058">
    <property type="entry name" value="AB_hydrolase_fold"/>
</dbReference>
<comment type="caution">
    <text evidence="2">The sequence shown here is derived from an EMBL/GenBank/DDBJ whole genome shotgun (WGS) entry which is preliminary data.</text>
</comment>
<evidence type="ECO:0000313" key="2">
    <source>
        <dbReference type="EMBL" id="KAK8959036.1"/>
    </source>
</evidence>
<dbReference type="InterPro" id="IPR051044">
    <property type="entry name" value="MAG_DAG_Lipase"/>
</dbReference>
<dbReference type="Pfam" id="PF12146">
    <property type="entry name" value="Hydrolase_4"/>
    <property type="match status" value="1"/>
</dbReference>
<protein>
    <recommendedName>
        <fullName evidence="1">Serine aminopeptidase S33 domain-containing protein</fullName>
    </recommendedName>
</protein>
<proteinExistence type="predicted"/>
<keyword evidence="3" id="KW-1185">Reference proteome</keyword>
<name>A0ABR2M511_9ASPA</name>
<feature type="domain" description="Serine aminopeptidase S33" evidence="1">
    <location>
        <begin position="114"/>
        <end position="355"/>
    </location>
</feature>
<dbReference type="Proteomes" id="UP001412067">
    <property type="component" value="Unassembled WGS sequence"/>
</dbReference>
<gene>
    <name evidence="2" type="ORF">KSP40_PGU014819</name>
</gene>
<reference evidence="2 3" key="1">
    <citation type="journal article" date="2022" name="Nat. Plants">
        <title>Genomes of leafy and leafless Platanthera orchids illuminate the evolution of mycoheterotrophy.</title>
        <authorList>
            <person name="Li M.H."/>
            <person name="Liu K.W."/>
            <person name="Li Z."/>
            <person name="Lu H.C."/>
            <person name="Ye Q.L."/>
            <person name="Zhang D."/>
            <person name="Wang J.Y."/>
            <person name="Li Y.F."/>
            <person name="Zhong Z.M."/>
            <person name="Liu X."/>
            <person name="Yu X."/>
            <person name="Liu D.K."/>
            <person name="Tu X.D."/>
            <person name="Liu B."/>
            <person name="Hao Y."/>
            <person name="Liao X.Y."/>
            <person name="Jiang Y.T."/>
            <person name="Sun W.H."/>
            <person name="Chen J."/>
            <person name="Chen Y.Q."/>
            <person name="Ai Y."/>
            <person name="Zhai J.W."/>
            <person name="Wu S.S."/>
            <person name="Zhou Z."/>
            <person name="Hsiao Y.Y."/>
            <person name="Wu W.L."/>
            <person name="Chen Y.Y."/>
            <person name="Lin Y.F."/>
            <person name="Hsu J.L."/>
            <person name="Li C.Y."/>
            <person name="Wang Z.W."/>
            <person name="Zhao X."/>
            <person name="Zhong W.Y."/>
            <person name="Ma X.K."/>
            <person name="Ma L."/>
            <person name="Huang J."/>
            <person name="Chen G.Z."/>
            <person name="Huang M.Z."/>
            <person name="Huang L."/>
            <person name="Peng D.H."/>
            <person name="Luo Y.B."/>
            <person name="Zou S.Q."/>
            <person name="Chen S.P."/>
            <person name="Lan S."/>
            <person name="Tsai W.C."/>
            <person name="Van de Peer Y."/>
            <person name="Liu Z.J."/>
        </authorList>
    </citation>
    <scope>NUCLEOTIDE SEQUENCE [LARGE SCALE GENOMIC DNA]</scope>
    <source>
        <strain evidence="2">Lor288</strain>
    </source>
</reference>